<evidence type="ECO:0000256" key="7">
    <source>
        <dbReference type="SAM" id="Phobius"/>
    </source>
</evidence>
<dbReference type="eggNOG" id="COG3274">
    <property type="taxonomic scope" value="Bacteria"/>
</dbReference>
<comment type="subcellular location">
    <subcellularLocation>
        <location evidence="1">Cell membrane</location>
        <topology evidence="1">Multi-pass membrane protein</topology>
    </subcellularLocation>
</comment>
<dbReference type="RefSeq" id="WP_044941175.1">
    <property type="nucleotide sequence ID" value="NZ_KN174163.1"/>
</dbReference>
<dbReference type="AlphaFoldDB" id="A0A096B8D1"/>
<evidence type="ECO:0000313" key="10">
    <source>
        <dbReference type="Proteomes" id="UP000029585"/>
    </source>
</evidence>
<accession>A0A096B8D1</accession>
<comment type="similarity">
    <text evidence="2">Belongs to the acyltransferase 3 family.</text>
</comment>
<feature type="transmembrane region" description="Helical" evidence="7">
    <location>
        <begin position="12"/>
        <end position="32"/>
    </location>
</feature>
<protein>
    <recommendedName>
        <fullName evidence="8">Acyltransferase 3 domain-containing protein</fullName>
    </recommendedName>
</protein>
<dbReference type="InterPro" id="IPR002656">
    <property type="entry name" value="Acyl_transf_3_dom"/>
</dbReference>
<dbReference type="EMBL" id="ADLO01000060">
    <property type="protein sequence ID" value="KGF55266.1"/>
    <property type="molecule type" value="Genomic_DNA"/>
</dbReference>
<feature type="transmembrane region" description="Helical" evidence="7">
    <location>
        <begin position="320"/>
        <end position="342"/>
    </location>
</feature>
<feature type="transmembrane region" description="Helical" evidence="7">
    <location>
        <begin position="260"/>
        <end position="277"/>
    </location>
</feature>
<keyword evidence="5 7" id="KW-1133">Transmembrane helix</keyword>
<dbReference type="PANTHER" id="PTHR40074">
    <property type="entry name" value="O-ACETYLTRANSFERASE WECH"/>
    <property type="match status" value="1"/>
</dbReference>
<evidence type="ECO:0000256" key="6">
    <source>
        <dbReference type="ARBA" id="ARBA00023136"/>
    </source>
</evidence>
<comment type="caution">
    <text evidence="9">The sequence shown here is derived from an EMBL/GenBank/DDBJ whole genome shotgun (WGS) entry which is preliminary data.</text>
</comment>
<feature type="transmembrane region" description="Helical" evidence="7">
    <location>
        <begin position="159"/>
        <end position="179"/>
    </location>
</feature>
<feature type="domain" description="Acyltransferase 3" evidence="8">
    <location>
        <begin position="10"/>
        <end position="342"/>
    </location>
</feature>
<proteinExistence type="inferred from homology"/>
<gene>
    <name evidence="9" type="ORF">HMPREF9460_02102</name>
</gene>
<feature type="transmembrane region" description="Helical" evidence="7">
    <location>
        <begin position="129"/>
        <end position="147"/>
    </location>
</feature>
<dbReference type="Pfam" id="PF01757">
    <property type="entry name" value="Acyl_transf_3"/>
    <property type="match status" value="1"/>
</dbReference>
<keyword evidence="10" id="KW-1185">Reference proteome</keyword>
<evidence type="ECO:0000256" key="2">
    <source>
        <dbReference type="ARBA" id="ARBA00007400"/>
    </source>
</evidence>
<keyword evidence="6 7" id="KW-0472">Membrane</keyword>
<dbReference type="GO" id="GO:0009246">
    <property type="term" value="P:enterobacterial common antigen biosynthetic process"/>
    <property type="evidence" value="ECO:0007669"/>
    <property type="project" value="TreeGrafter"/>
</dbReference>
<evidence type="ECO:0000256" key="1">
    <source>
        <dbReference type="ARBA" id="ARBA00004651"/>
    </source>
</evidence>
<dbReference type="HOGENOM" id="CLU_047714_0_2_9"/>
<reference evidence="9 10" key="1">
    <citation type="submission" date="2011-08" db="EMBL/GenBank/DDBJ databases">
        <title>The Genome Sequence of Clostridium orbiscindens 1_3_50AFAA.</title>
        <authorList>
            <consortium name="The Broad Institute Genome Sequencing Platform"/>
            <person name="Earl A."/>
            <person name="Ward D."/>
            <person name="Feldgarden M."/>
            <person name="Gevers D."/>
            <person name="Daigneault M."/>
            <person name="Strauss J."/>
            <person name="Allen-Vercoe E."/>
            <person name="Young S.K."/>
            <person name="Zeng Q."/>
            <person name="Gargeya S."/>
            <person name="Fitzgerald M."/>
            <person name="Haas B."/>
            <person name="Abouelleil A."/>
            <person name="Alvarado L."/>
            <person name="Arachchi H.M."/>
            <person name="Berlin A."/>
            <person name="Brown A."/>
            <person name="Chapman S.B."/>
            <person name="Chen Z."/>
            <person name="Dunbar C."/>
            <person name="Freedman E."/>
            <person name="Gearin G."/>
            <person name="Gellesch M."/>
            <person name="Goldberg J."/>
            <person name="Griggs A."/>
            <person name="Gujja S."/>
            <person name="Heiman D."/>
            <person name="Howarth C."/>
            <person name="Larson L."/>
            <person name="Lui A."/>
            <person name="MacDonald P.J.P."/>
            <person name="Montmayeur A."/>
            <person name="Murphy C."/>
            <person name="Neiman D."/>
            <person name="Pearson M."/>
            <person name="Priest M."/>
            <person name="Roberts A."/>
            <person name="Saif S."/>
            <person name="Shea T."/>
            <person name="Shenoy N."/>
            <person name="Sisk P."/>
            <person name="Stolte C."/>
            <person name="Sykes S."/>
            <person name="Wortman J."/>
            <person name="Nusbaum C."/>
            <person name="Birren B."/>
        </authorList>
    </citation>
    <scope>NUCLEOTIDE SEQUENCE [LARGE SCALE GENOMIC DNA]</scope>
    <source>
        <strain evidence="9 10">1_3_50AFAA</strain>
    </source>
</reference>
<feature type="transmembrane region" description="Helical" evidence="7">
    <location>
        <begin position="222"/>
        <end position="240"/>
    </location>
</feature>
<evidence type="ECO:0000256" key="4">
    <source>
        <dbReference type="ARBA" id="ARBA00022692"/>
    </source>
</evidence>
<feature type="transmembrane region" description="Helical" evidence="7">
    <location>
        <begin position="52"/>
        <end position="69"/>
    </location>
</feature>
<dbReference type="GO" id="GO:0016413">
    <property type="term" value="F:O-acetyltransferase activity"/>
    <property type="evidence" value="ECO:0007669"/>
    <property type="project" value="TreeGrafter"/>
</dbReference>
<evidence type="ECO:0000256" key="3">
    <source>
        <dbReference type="ARBA" id="ARBA00022475"/>
    </source>
</evidence>
<name>A0A096B8D1_FLAPL</name>
<dbReference type="PANTHER" id="PTHR40074:SF2">
    <property type="entry name" value="O-ACETYLTRANSFERASE WECH"/>
    <property type="match status" value="1"/>
</dbReference>
<sequence>MSQTISGRLAYADLLRCTAMLAVIVVHITGGALEASPVGTPDFMVLNVYDGLTHWCVPVFVMLSGMFLLDPKHSLPPSKLFFGHMLRIAAALAVWGTAYALVERVQVHGLSWESVRAALYQVLLGKTCFHLWFLYMLLGLYLVTPVLRAFVRGAGRGDFHWFFLLVFVFNFLLPTLLRLRPSQTVSLYQSYLNIKLVLGYVGYYVLGYYLKEYTLSRPAEYLIYLLGIAGAAVTVGGTAWLSQQRGALAQTFYNYDSPNIALMSTAVFVLFRYLLGVSDERSRRQRFSGVAKVSFGIYLVHVFFLILLRNFGITALSFPPVLSVPVLTAAVFLASLAAAWLLSKVPFVGKYLT</sequence>
<feature type="transmembrane region" description="Helical" evidence="7">
    <location>
        <begin position="289"/>
        <end position="308"/>
    </location>
</feature>
<evidence type="ECO:0000313" key="9">
    <source>
        <dbReference type="EMBL" id="KGF55266.1"/>
    </source>
</evidence>
<dbReference type="PATRIC" id="fig|742738.3.peg.2153"/>
<keyword evidence="3" id="KW-1003">Cell membrane</keyword>
<dbReference type="GO" id="GO:0005886">
    <property type="term" value="C:plasma membrane"/>
    <property type="evidence" value="ECO:0007669"/>
    <property type="project" value="UniProtKB-SubCell"/>
</dbReference>
<keyword evidence="4 7" id="KW-0812">Transmembrane</keyword>
<feature type="transmembrane region" description="Helical" evidence="7">
    <location>
        <begin position="191"/>
        <end position="210"/>
    </location>
</feature>
<dbReference type="Proteomes" id="UP000029585">
    <property type="component" value="Unassembled WGS sequence"/>
</dbReference>
<evidence type="ECO:0000259" key="8">
    <source>
        <dbReference type="Pfam" id="PF01757"/>
    </source>
</evidence>
<organism evidence="9 10">
    <name type="scientific">Flavonifractor plautii 1_3_50AFAA</name>
    <dbReference type="NCBI Taxonomy" id="742738"/>
    <lineage>
        <taxon>Bacteria</taxon>
        <taxon>Bacillati</taxon>
        <taxon>Bacillota</taxon>
        <taxon>Clostridia</taxon>
        <taxon>Eubacteriales</taxon>
        <taxon>Oscillospiraceae</taxon>
        <taxon>Flavonifractor</taxon>
    </lineage>
</organism>
<evidence type="ECO:0000256" key="5">
    <source>
        <dbReference type="ARBA" id="ARBA00022989"/>
    </source>
</evidence>
<feature type="transmembrane region" description="Helical" evidence="7">
    <location>
        <begin position="81"/>
        <end position="102"/>
    </location>
</feature>